<dbReference type="InterPro" id="IPR036396">
    <property type="entry name" value="Cyt_P450_sf"/>
</dbReference>
<evidence type="ECO:0000256" key="1">
    <source>
        <dbReference type="ARBA" id="ARBA00001971"/>
    </source>
</evidence>
<sequence>MLESAISENTDAMYRVFGVAAIAISVTLYALYRYLLPKPIPGIPYNPSALQSLFGDIPAMVKNCNSSPIRWMISQSQRRNTPVFQLFVTPFSKPLVIVSDFREAQDILMRRKEFDRSDWSIALLGGEAPNFHINLKMGPEWKGHRRLLQDLMTPRFLNGVAAPNIYSSAACLVELWAAKACVANGQPFSAEKDIYFAAFDAVIDFGFGEGLPYRALTPQLELVRAMDKQAVQQARTLAGVSKPVNFAVAQLHESFESFLAAGDLVEEIGKSGFTSFAWWWKSLQPQERRHKAARTEFLKQQAFCAIKKLENESDEDSETWVKSAIDLIMQRERIFARKEGRDPVYWSQIMRDEDLWAAYSEALAEKRAPTYKEISMTKIPYLDAVIEEMLRLGHTAPAIDRQCTQDTMILGHHIPAGTQVFLPNVGPSFTSLPLEIDESLRHETSQLAAKERGARSWPLEDMDVFRPERWLVQDGEKGGESYDSTTGPTIPFGLGTRGCFGRKLAYLELRLLVSLIVWNFELLPCPKELSTFEYIEGITCRPRQCYVTLKKVTI</sequence>
<reference evidence="10 11" key="1">
    <citation type="submission" date="2021-07" db="EMBL/GenBank/DDBJ databases">
        <title>Genome data of Colletotrichum spaethianum.</title>
        <authorList>
            <person name="Utami Y.D."/>
            <person name="Hiruma K."/>
        </authorList>
    </citation>
    <scope>NUCLEOTIDE SEQUENCE [LARGE SCALE GENOMIC DNA]</scope>
    <source>
        <strain evidence="10 11">MAFF 242679</strain>
    </source>
</reference>
<dbReference type="EMBL" id="BPPX01000011">
    <property type="protein sequence ID" value="GJC83280.1"/>
    <property type="molecule type" value="Genomic_DNA"/>
</dbReference>
<dbReference type="InterPro" id="IPR001128">
    <property type="entry name" value="Cyt_P450"/>
</dbReference>
<evidence type="ECO:0000256" key="2">
    <source>
        <dbReference type="ARBA" id="ARBA00010617"/>
    </source>
</evidence>
<dbReference type="PANTHER" id="PTHR24305:SF232">
    <property type="entry name" value="P450, PUTATIVE (EUROFUNG)-RELATED"/>
    <property type="match status" value="1"/>
</dbReference>
<dbReference type="InterPro" id="IPR050121">
    <property type="entry name" value="Cytochrome_P450_monoxygenase"/>
</dbReference>
<dbReference type="GO" id="GO:0005506">
    <property type="term" value="F:iron ion binding"/>
    <property type="evidence" value="ECO:0007669"/>
    <property type="project" value="InterPro"/>
</dbReference>
<gene>
    <name evidence="10" type="ORF">ColLi_06118</name>
</gene>
<evidence type="ECO:0000256" key="4">
    <source>
        <dbReference type="ARBA" id="ARBA00022723"/>
    </source>
</evidence>
<keyword evidence="9" id="KW-0472">Membrane</keyword>
<dbReference type="GO" id="GO:0004497">
    <property type="term" value="F:monooxygenase activity"/>
    <property type="evidence" value="ECO:0007669"/>
    <property type="project" value="UniProtKB-KW"/>
</dbReference>
<keyword evidence="3 7" id="KW-0349">Heme</keyword>
<dbReference type="InterPro" id="IPR017972">
    <property type="entry name" value="Cyt_P450_CS"/>
</dbReference>
<accession>A0AA37GMD5</accession>
<comment type="cofactor">
    <cofactor evidence="1 7">
        <name>heme</name>
        <dbReference type="ChEBI" id="CHEBI:30413"/>
    </cofactor>
</comment>
<comment type="caution">
    <text evidence="10">The sequence shown here is derived from an EMBL/GenBank/DDBJ whole genome shotgun (WGS) entry which is preliminary data.</text>
</comment>
<protein>
    <submittedName>
        <fullName evidence="10">Cytochrome P450 monooxygenase TRI13</fullName>
    </submittedName>
</protein>
<dbReference type="GO" id="GO:0020037">
    <property type="term" value="F:heme binding"/>
    <property type="evidence" value="ECO:0007669"/>
    <property type="project" value="InterPro"/>
</dbReference>
<dbReference type="PRINTS" id="PR00465">
    <property type="entry name" value="EP450IV"/>
</dbReference>
<evidence type="ECO:0000256" key="3">
    <source>
        <dbReference type="ARBA" id="ARBA00022617"/>
    </source>
</evidence>
<dbReference type="PROSITE" id="PS00086">
    <property type="entry name" value="CYTOCHROME_P450"/>
    <property type="match status" value="1"/>
</dbReference>
<dbReference type="Proteomes" id="UP001055172">
    <property type="component" value="Unassembled WGS sequence"/>
</dbReference>
<keyword evidence="9" id="KW-1133">Transmembrane helix</keyword>
<keyword evidence="9" id="KW-0812">Transmembrane</keyword>
<dbReference type="AlphaFoldDB" id="A0AA37GMD5"/>
<feature type="binding site" description="axial binding residue" evidence="7">
    <location>
        <position position="499"/>
    </location>
    <ligand>
        <name>heme</name>
        <dbReference type="ChEBI" id="CHEBI:30413"/>
    </ligand>
    <ligandPart>
        <name>Fe</name>
        <dbReference type="ChEBI" id="CHEBI:18248"/>
    </ligandPart>
</feature>
<proteinExistence type="inferred from homology"/>
<comment type="similarity">
    <text evidence="2 8">Belongs to the cytochrome P450 family.</text>
</comment>
<keyword evidence="5 7" id="KW-0408">Iron</keyword>
<evidence type="ECO:0000256" key="9">
    <source>
        <dbReference type="SAM" id="Phobius"/>
    </source>
</evidence>
<dbReference type="InterPro" id="IPR002403">
    <property type="entry name" value="Cyt_P450_E_grp-IV"/>
</dbReference>
<evidence type="ECO:0000256" key="5">
    <source>
        <dbReference type="ARBA" id="ARBA00023004"/>
    </source>
</evidence>
<dbReference type="Pfam" id="PF00067">
    <property type="entry name" value="p450"/>
    <property type="match status" value="2"/>
</dbReference>
<keyword evidence="4 7" id="KW-0479">Metal-binding</keyword>
<feature type="transmembrane region" description="Helical" evidence="9">
    <location>
        <begin position="12"/>
        <end position="32"/>
    </location>
</feature>
<keyword evidence="6 8" id="KW-0503">Monooxygenase</keyword>
<dbReference type="GO" id="GO:0016705">
    <property type="term" value="F:oxidoreductase activity, acting on paired donors, with incorporation or reduction of molecular oxygen"/>
    <property type="evidence" value="ECO:0007669"/>
    <property type="project" value="InterPro"/>
</dbReference>
<dbReference type="Gene3D" id="1.10.630.10">
    <property type="entry name" value="Cytochrome P450"/>
    <property type="match status" value="2"/>
</dbReference>
<keyword evidence="11" id="KW-1185">Reference proteome</keyword>
<evidence type="ECO:0000256" key="8">
    <source>
        <dbReference type="RuleBase" id="RU000461"/>
    </source>
</evidence>
<name>A0AA37GMD5_9PEZI</name>
<organism evidence="10 11">
    <name type="scientific">Colletotrichum liriopes</name>
    <dbReference type="NCBI Taxonomy" id="708192"/>
    <lineage>
        <taxon>Eukaryota</taxon>
        <taxon>Fungi</taxon>
        <taxon>Dikarya</taxon>
        <taxon>Ascomycota</taxon>
        <taxon>Pezizomycotina</taxon>
        <taxon>Sordariomycetes</taxon>
        <taxon>Hypocreomycetidae</taxon>
        <taxon>Glomerellales</taxon>
        <taxon>Glomerellaceae</taxon>
        <taxon>Colletotrichum</taxon>
        <taxon>Colletotrichum spaethianum species complex</taxon>
    </lineage>
</organism>
<evidence type="ECO:0000313" key="10">
    <source>
        <dbReference type="EMBL" id="GJC83280.1"/>
    </source>
</evidence>
<evidence type="ECO:0000313" key="11">
    <source>
        <dbReference type="Proteomes" id="UP001055172"/>
    </source>
</evidence>
<evidence type="ECO:0000256" key="7">
    <source>
        <dbReference type="PIRSR" id="PIRSR602403-1"/>
    </source>
</evidence>
<keyword evidence="8" id="KW-0560">Oxidoreductase</keyword>
<dbReference type="SUPFAM" id="SSF48264">
    <property type="entry name" value="Cytochrome P450"/>
    <property type="match status" value="1"/>
</dbReference>
<dbReference type="PANTHER" id="PTHR24305">
    <property type="entry name" value="CYTOCHROME P450"/>
    <property type="match status" value="1"/>
</dbReference>
<evidence type="ECO:0000256" key="6">
    <source>
        <dbReference type="ARBA" id="ARBA00023033"/>
    </source>
</evidence>